<dbReference type="PANTHER" id="PTHR31672">
    <property type="entry name" value="BNACNNG10540D PROTEIN"/>
    <property type="match status" value="1"/>
</dbReference>
<reference evidence="2" key="1">
    <citation type="submission" date="2024-02" db="EMBL/GenBank/DDBJ databases">
        <authorList>
            <consortium name="ELIXIR-Norway"/>
            <consortium name="Elixir Norway"/>
        </authorList>
    </citation>
    <scope>NUCLEOTIDE SEQUENCE</scope>
</reference>
<gene>
    <name evidence="2" type="ORF">CSSPTR1EN2_LOCUS15122</name>
</gene>
<dbReference type="Gene3D" id="1.20.1280.50">
    <property type="match status" value="1"/>
</dbReference>
<dbReference type="SUPFAM" id="SSF81383">
    <property type="entry name" value="F-box domain"/>
    <property type="match status" value="1"/>
</dbReference>
<dbReference type="Proteomes" id="UP001497512">
    <property type="component" value="Chromosome 3"/>
</dbReference>
<organism evidence="2 3">
    <name type="scientific">Sphagnum troendelagicum</name>
    <dbReference type="NCBI Taxonomy" id="128251"/>
    <lineage>
        <taxon>Eukaryota</taxon>
        <taxon>Viridiplantae</taxon>
        <taxon>Streptophyta</taxon>
        <taxon>Embryophyta</taxon>
        <taxon>Bryophyta</taxon>
        <taxon>Sphagnophytina</taxon>
        <taxon>Sphagnopsida</taxon>
        <taxon>Sphagnales</taxon>
        <taxon>Sphagnaceae</taxon>
        <taxon>Sphagnum</taxon>
    </lineage>
</organism>
<protein>
    <recommendedName>
        <fullName evidence="1">F-box domain-containing protein</fullName>
    </recommendedName>
</protein>
<dbReference type="SMART" id="SM00256">
    <property type="entry name" value="FBOX"/>
    <property type="match status" value="1"/>
</dbReference>
<dbReference type="InterPro" id="IPR050796">
    <property type="entry name" value="SCF_F-box_component"/>
</dbReference>
<evidence type="ECO:0000313" key="2">
    <source>
        <dbReference type="EMBL" id="CAK9220053.1"/>
    </source>
</evidence>
<sequence>MDEEENSREEVSWSDLPEDVMCRVLARLPVRKLVQVRTVCKQWNSIITSSCFEELWTEQTSSSSSSQEAAAYFPLLLCPGGGGVGGGGTHYHEFCLAYDHTANQWQRMPSLSFLPPGVRIPMTGAGGLLCFRRDTSLFLCNPLTKAIQELPVIARNWIHYASVHLIVDKRAKAFKVIVAGKLRHNSSSSSSSSLTDAFGSIAIFESSSCSCSSSSSSSSASAAGGGWRSIDSLPPKVFSYGRTAAMCKGFIYCEAICCNGKVGVAAYDVERERWNDVIHQVPPDDNADYELSDVVECGGWIWMVVGRGYGGIITRIYILKLLLLGVTATTPPPLPPPLSQQAAAGVLTLLPADANSFSNNQEEEEIAQQDCCWRRVTDLPNELLDKLRDVWFGEDESSLAIVAHGSRICIAAGKSLMLVYNIIHDSWSILPPFSPWHWKAIDTYGGAEPTSFPVELSFSCPLQTN</sequence>
<dbReference type="InterPro" id="IPR001810">
    <property type="entry name" value="F-box_dom"/>
</dbReference>
<proteinExistence type="predicted"/>
<dbReference type="Gene3D" id="2.120.10.80">
    <property type="entry name" value="Kelch-type beta propeller"/>
    <property type="match status" value="1"/>
</dbReference>
<dbReference type="Pfam" id="PF00646">
    <property type="entry name" value="F-box"/>
    <property type="match status" value="1"/>
</dbReference>
<dbReference type="CDD" id="cd22157">
    <property type="entry name" value="F-box_AtFBW1-like"/>
    <property type="match status" value="1"/>
</dbReference>
<dbReference type="InterPro" id="IPR015915">
    <property type="entry name" value="Kelch-typ_b-propeller"/>
</dbReference>
<feature type="domain" description="F-box" evidence="1">
    <location>
        <begin position="10"/>
        <end position="59"/>
    </location>
</feature>
<dbReference type="PROSITE" id="PS50181">
    <property type="entry name" value="FBOX"/>
    <property type="match status" value="1"/>
</dbReference>
<name>A0ABP0UJ84_9BRYO</name>
<dbReference type="PANTHER" id="PTHR31672:SF2">
    <property type="entry name" value="F-BOX DOMAIN-CONTAINING PROTEIN"/>
    <property type="match status" value="1"/>
</dbReference>
<evidence type="ECO:0000313" key="3">
    <source>
        <dbReference type="Proteomes" id="UP001497512"/>
    </source>
</evidence>
<accession>A0ABP0UJ84</accession>
<dbReference type="EMBL" id="OZ019895">
    <property type="protein sequence ID" value="CAK9220053.1"/>
    <property type="molecule type" value="Genomic_DNA"/>
</dbReference>
<dbReference type="InterPro" id="IPR036047">
    <property type="entry name" value="F-box-like_dom_sf"/>
</dbReference>
<evidence type="ECO:0000259" key="1">
    <source>
        <dbReference type="PROSITE" id="PS50181"/>
    </source>
</evidence>
<keyword evidence="3" id="KW-1185">Reference proteome</keyword>